<organism evidence="2 3">
    <name type="scientific">Nocardia terpenica</name>
    <dbReference type="NCBI Taxonomy" id="455432"/>
    <lineage>
        <taxon>Bacteria</taxon>
        <taxon>Bacillati</taxon>
        <taxon>Actinomycetota</taxon>
        <taxon>Actinomycetes</taxon>
        <taxon>Mycobacteriales</taxon>
        <taxon>Nocardiaceae</taxon>
        <taxon>Nocardia</taxon>
    </lineage>
</organism>
<dbReference type="AlphaFoldDB" id="A0A6G9Z3B4"/>
<dbReference type="RefSeq" id="WP_167487331.1">
    <property type="nucleotide sequence ID" value="NZ_CP046173.1"/>
</dbReference>
<evidence type="ECO:0000313" key="2">
    <source>
        <dbReference type="EMBL" id="QIS19972.1"/>
    </source>
</evidence>
<accession>A0A6G9Z3B4</accession>
<dbReference type="PROSITE" id="PS51186">
    <property type="entry name" value="GNAT"/>
    <property type="match status" value="1"/>
</dbReference>
<dbReference type="InterPro" id="IPR016181">
    <property type="entry name" value="Acyl_CoA_acyltransferase"/>
</dbReference>
<dbReference type="InterPro" id="IPR000182">
    <property type="entry name" value="GNAT_dom"/>
</dbReference>
<evidence type="ECO:0000259" key="1">
    <source>
        <dbReference type="PROSITE" id="PS51186"/>
    </source>
</evidence>
<dbReference type="Proteomes" id="UP000500953">
    <property type="component" value="Chromosome"/>
</dbReference>
<dbReference type="SUPFAM" id="SSF55729">
    <property type="entry name" value="Acyl-CoA N-acyltransferases (Nat)"/>
    <property type="match status" value="1"/>
</dbReference>
<dbReference type="EMBL" id="CP046173">
    <property type="protein sequence ID" value="QIS19972.1"/>
    <property type="molecule type" value="Genomic_DNA"/>
</dbReference>
<sequence length="171" mass="18040">MSKPFLESSTPAAASGAGPVPPGAAIVLRRARSADVAAIAALSAPFAARDLLLTRSVDQIHSAVPDFVVAMAGRTLLGCAGFAAGGDGFLLYNLCVSERAQGAGIGTRLIECGIRGRAPRGGELIAVSRHSGSWFLRRGFVEVPPWQVPQVWRPHLRPDRGSAVYRMPLDR</sequence>
<feature type="domain" description="N-acetyltransferase" evidence="1">
    <location>
        <begin position="26"/>
        <end position="170"/>
    </location>
</feature>
<dbReference type="Gene3D" id="3.40.630.30">
    <property type="match status" value="1"/>
</dbReference>
<dbReference type="CDD" id="cd04301">
    <property type="entry name" value="NAT_SF"/>
    <property type="match status" value="1"/>
</dbReference>
<proteinExistence type="predicted"/>
<dbReference type="Pfam" id="PF13508">
    <property type="entry name" value="Acetyltransf_7"/>
    <property type="match status" value="1"/>
</dbReference>
<protein>
    <recommendedName>
        <fullName evidence="1">N-acetyltransferase domain-containing protein</fullName>
    </recommendedName>
</protein>
<dbReference type="GO" id="GO:0016747">
    <property type="term" value="F:acyltransferase activity, transferring groups other than amino-acyl groups"/>
    <property type="evidence" value="ECO:0007669"/>
    <property type="project" value="InterPro"/>
</dbReference>
<gene>
    <name evidence="2" type="ORF">F6W96_18400</name>
</gene>
<reference evidence="2 3" key="1">
    <citation type="journal article" date="2019" name="ACS Chem. Biol.">
        <title>Identification and Mobilization of a Cryptic Antibiotic Biosynthesis Gene Locus from a Human-Pathogenic Nocardia Isolate.</title>
        <authorList>
            <person name="Herisse M."/>
            <person name="Ishida K."/>
            <person name="Porter J.L."/>
            <person name="Howden B."/>
            <person name="Hertweck C."/>
            <person name="Stinear T.P."/>
            <person name="Pidot S.J."/>
        </authorList>
    </citation>
    <scope>NUCLEOTIDE SEQUENCE [LARGE SCALE GENOMIC DNA]</scope>
    <source>
        <strain evidence="2 3">AUSMDU00012715</strain>
    </source>
</reference>
<name>A0A6G9Z3B4_9NOCA</name>
<evidence type="ECO:0000313" key="3">
    <source>
        <dbReference type="Proteomes" id="UP000500953"/>
    </source>
</evidence>